<organism evidence="3 4">
    <name type="scientific">Monascus purpureus</name>
    <name type="common">Red mold</name>
    <name type="synonym">Monascus anka</name>
    <dbReference type="NCBI Taxonomy" id="5098"/>
    <lineage>
        <taxon>Eukaryota</taxon>
        <taxon>Fungi</taxon>
        <taxon>Dikarya</taxon>
        <taxon>Ascomycota</taxon>
        <taxon>Pezizomycotina</taxon>
        <taxon>Eurotiomycetes</taxon>
        <taxon>Eurotiomycetidae</taxon>
        <taxon>Eurotiales</taxon>
        <taxon>Aspergillaceae</taxon>
        <taxon>Monascus</taxon>
    </lineage>
</organism>
<dbReference type="InterPro" id="IPR058348">
    <property type="entry name" value="DUF8035"/>
</dbReference>
<protein>
    <recommendedName>
        <fullName evidence="2">DUF8035 domain-containing protein</fullName>
    </recommendedName>
</protein>
<feature type="compositionally biased region" description="Basic and acidic residues" evidence="1">
    <location>
        <begin position="137"/>
        <end position="146"/>
    </location>
</feature>
<evidence type="ECO:0000256" key="1">
    <source>
        <dbReference type="SAM" id="MobiDB-lite"/>
    </source>
</evidence>
<feature type="compositionally biased region" description="Basic and acidic residues" evidence="1">
    <location>
        <begin position="113"/>
        <end position="122"/>
    </location>
</feature>
<dbReference type="STRING" id="5098.A0A507QLA6"/>
<evidence type="ECO:0000313" key="4">
    <source>
        <dbReference type="Proteomes" id="UP000319663"/>
    </source>
</evidence>
<dbReference type="AlphaFoldDB" id="A0A507QLA6"/>
<feature type="domain" description="DUF8035" evidence="2">
    <location>
        <begin position="173"/>
        <end position="226"/>
    </location>
</feature>
<evidence type="ECO:0000259" key="2">
    <source>
        <dbReference type="Pfam" id="PF26118"/>
    </source>
</evidence>
<evidence type="ECO:0000313" key="3">
    <source>
        <dbReference type="EMBL" id="TQB68563.1"/>
    </source>
</evidence>
<keyword evidence="4" id="KW-1185">Reference proteome</keyword>
<dbReference type="Pfam" id="PF26118">
    <property type="entry name" value="DUF8035"/>
    <property type="match status" value="1"/>
</dbReference>
<feature type="region of interest" description="Disordered" evidence="1">
    <location>
        <begin position="135"/>
        <end position="161"/>
    </location>
</feature>
<gene>
    <name evidence="3" type="ORF">MPDQ_003216</name>
</gene>
<feature type="compositionally biased region" description="Pro residues" evidence="1">
    <location>
        <begin position="102"/>
        <end position="111"/>
    </location>
</feature>
<dbReference type="Proteomes" id="UP000319663">
    <property type="component" value="Unassembled WGS sequence"/>
</dbReference>
<feature type="region of interest" description="Disordered" evidence="1">
    <location>
        <begin position="232"/>
        <end position="301"/>
    </location>
</feature>
<proteinExistence type="predicted"/>
<name>A0A507QLA6_MONPU</name>
<sequence>MPRHEDSRSRGRGPPVIPRYADEDRFEFRLREGERYGPPARRPHYEEDEFLVYTDDPRRRVESPPPRPRLLRRQSSLDTFDRISSRRRKDSHYYDHPKVVVPSPPRRPSPSPHRHDRDYYEDIRIAEPDYYGDEEYREFREREHPTSRRRRPSSPPRFRGHTFEEVVEKPYPRRGKTRIPRRLVHTGAIIELGYPFKEESDKIIILVALSKDQIDEVISLSREFKRLPEARASYHRAPQSPRRPVHSARSSRETLIVEPSPHRRRSGSQLLGVSTIARPRSVSVHNRSRRHSSPPPHMVELRDGDVAQSEDLRVGPLTVIARPRDDYDDHDHHYDRHGGVDINTRTETIEDDGEYEKIVETRRDRKVPHPRLVRAMLATLT</sequence>
<feature type="region of interest" description="Disordered" evidence="1">
    <location>
        <begin position="1"/>
        <end position="20"/>
    </location>
</feature>
<feature type="region of interest" description="Disordered" evidence="1">
    <location>
        <begin position="31"/>
        <end position="122"/>
    </location>
</feature>
<reference evidence="3 4" key="1">
    <citation type="submission" date="2019-06" db="EMBL/GenBank/DDBJ databases">
        <title>Wine fermentation using esterase from Monascus purpureus.</title>
        <authorList>
            <person name="Geng C."/>
            <person name="Zhang Y."/>
        </authorList>
    </citation>
    <scope>NUCLEOTIDE SEQUENCE [LARGE SCALE GENOMIC DNA]</scope>
    <source>
        <strain evidence="3">HQ1</strain>
    </source>
</reference>
<dbReference type="EMBL" id="VIFY01000206">
    <property type="protein sequence ID" value="TQB68563.1"/>
    <property type="molecule type" value="Genomic_DNA"/>
</dbReference>
<accession>A0A507QLA6</accession>
<comment type="caution">
    <text evidence="3">The sequence shown here is derived from an EMBL/GenBank/DDBJ whole genome shotgun (WGS) entry which is preliminary data.</text>
</comment>